<reference evidence="1 2" key="1">
    <citation type="journal article" date="2014" name="Int. J. Syst. Evol. Microbiol.">
        <title>Nocardia vulneris sp. nov., isolated from wounds of human patients in North America.</title>
        <authorList>
            <person name="Lasker B.A."/>
            <person name="Bell M."/>
            <person name="Klenk H.P."/>
            <person name="Sproer C."/>
            <person name="Schumann C."/>
            <person name="Schumann P."/>
            <person name="Brown J.M."/>
        </authorList>
    </citation>
    <scope>NUCLEOTIDE SEQUENCE [LARGE SCALE GENOMIC DNA]</scope>
    <source>
        <strain evidence="1 2">W9851</strain>
    </source>
</reference>
<proteinExistence type="predicted"/>
<accession>A0ABR4Z383</accession>
<evidence type="ECO:0000313" key="2">
    <source>
        <dbReference type="Proteomes" id="UP000031364"/>
    </source>
</evidence>
<dbReference type="InterPro" id="IPR000944">
    <property type="entry name" value="Tscrpt_reg_Rrf2"/>
</dbReference>
<dbReference type="SUPFAM" id="SSF46785">
    <property type="entry name" value="Winged helix' DNA-binding domain"/>
    <property type="match status" value="1"/>
</dbReference>
<comment type="caution">
    <text evidence="1">The sequence shown here is derived from an EMBL/GenBank/DDBJ whole genome shotgun (WGS) entry which is preliminary data.</text>
</comment>
<dbReference type="Pfam" id="PF02082">
    <property type="entry name" value="Rrf2"/>
    <property type="match status" value="1"/>
</dbReference>
<dbReference type="Gene3D" id="1.10.10.10">
    <property type="entry name" value="Winged helix-like DNA-binding domain superfamily/Winged helix DNA-binding domain"/>
    <property type="match status" value="1"/>
</dbReference>
<evidence type="ECO:0000313" key="1">
    <source>
        <dbReference type="EMBL" id="KIA59743.1"/>
    </source>
</evidence>
<dbReference type="InterPro" id="IPR036388">
    <property type="entry name" value="WH-like_DNA-bd_sf"/>
</dbReference>
<organism evidence="1 2">
    <name type="scientific">Nocardia vulneris</name>
    <dbReference type="NCBI Taxonomy" id="1141657"/>
    <lineage>
        <taxon>Bacteria</taxon>
        <taxon>Bacillati</taxon>
        <taxon>Actinomycetota</taxon>
        <taxon>Actinomycetes</taxon>
        <taxon>Mycobacteriales</taxon>
        <taxon>Nocardiaceae</taxon>
        <taxon>Nocardia</taxon>
    </lineage>
</organism>
<dbReference type="EMBL" id="JNFP01000094">
    <property type="protein sequence ID" value="KIA59743.1"/>
    <property type="molecule type" value="Genomic_DNA"/>
</dbReference>
<sequence>MLACWGDRSLTSGEIANSLASNAVLVRRILGGLRAAGLVSSTEGRGGGWSLARAPHEITLYDAYTAVEEGPILSRHLHPPNDECEVGRHMRGLLETEFCAAEQALADRLGRTCIADLAGHVAGQSIDGGS</sequence>
<name>A0ABR4Z383_9NOCA</name>
<dbReference type="PANTHER" id="PTHR33221:SF15">
    <property type="entry name" value="HTH-TYPE TRANSCRIPTIONAL REGULATOR YWGB-RELATED"/>
    <property type="match status" value="1"/>
</dbReference>
<dbReference type="InterPro" id="IPR036390">
    <property type="entry name" value="WH_DNA-bd_sf"/>
</dbReference>
<dbReference type="PANTHER" id="PTHR33221">
    <property type="entry name" value="WINGED HELIX-TURN-HELIX TRANSCRIPTIONAL REGULATOR, RRF2 FAMILY"/>
    <property type="match status" value="1"/>
</dbReference>
<dbReference type="Proteomes" id="UP000031364">
    <property type="component" value="Unassembled WGS sequence"/>
</dbReference>
<gene>
    <name evidence="1" type="ORF">FG87_41165</name>
</gene>
<protein>
    <submittedName>
        <fullName evidence="1">Rrf2 family transcriptional regulator</fullName>
    </submittedName>
</protein>
<dbReference type="PROSITE" id="PS51197">
    <property type="entry name" value="HTH_RRF2_2"/>
    <property type="match status" value="1"/>
</dbReference>
<keyword evidence="2" id="KW-1185">Reference proteome</keyword>